<keyword evidence="3 17" id="KW-0813">Transport</keyword>
<evidence type="ECO:0000256" key="17">
    <source>
        <dbReference type="RuleBase" id="RU361146"/>
    </source>
</evidence>
<keyword evidence="21" id="KW-1185">Reference proteome</keyword>
<dbReference type="InterPro" id="IPR006068">
    <property type="entry name" value="ATPase_P-typ_cation-transptr_C"/>
</dbReference>
<dbReference type="PRINTS" id="PR00119">
    <property type="entry name" value="CATATPASE"/>
</dbReference>
<dbReference type="Pfam" id="PF13246">
    <property type="entry name" value="Cation_ATPase"/>
    <property type="match status" value="1"/>
</dbReference>
<keyword evidence="14 17" id="KW-0406">Ion transport</keyword>
<dbReference type="SFLD" id="SFLDS00003">
    <property type="entry name" value="Haloacid_Dehalogenase"/>
    <property type="match status" value="1"/>
</dbReference>
<feature type="transmembrane region" description="Helical" evidence="17">
    <location>
        <begin position="997"/>
        <end position="1017"/>
    </location>
</feature>
<feature type="transmembrane region" description="Helical" evidence="17">
    <location>
        <begin position="374"/>
        <end position="398"/>
    </location>
</feature>
<accession>A0A0E0KUU4</accession>
<dbReference type="GO" id="GO:0009414">
    <property type="term" value="P:response to water deprivation"/>
    <property type="evidence" value="ECO:0007669"/>
    <property type="project" value="EnsemblPlants"/>
</dbReference>
<keyword evidence="7 17" id="KW-0547">Nucleotide-binding</keyword>
<reference evidence="20" key="2">
    <citation type="submission" date="2018-05" db="EMBL/GenBank/DDBJ databases">
        <title>OpunRS2 (Oryza punctata Reference Sequence Version 2).</title>
        <authorList>
            <person name="Zhang J."/>
            <person name="Kudrna D."/>
            <person name="Lee S."/>
            <person name="Talag J."/>
            <person name="Welchert J."/>
            <person name="Wing R.A."/>
        </authorList>
    </citation>
    <scope>NUCLEOTIDE SEQUENCE [LARGE SCALE GENOMIC DNA]</scope>
</reference>
<evidence type="ECO:0000256" key="16">
    <source>
        <dbReference type="ARBA" id="ARBA00048694"/>
    </source>
</evidence>
<dbReference type="SUPFAM" id="SSF56784">
    <property type="entry name" value="HAD-like"/>
    <property type="match status" value="1"/>
</dbReference>
<dbReference type="EnsemblPlants" id="OPUNC04G21920.1">
    <property type="protein sequence ID" value="OPUNC04G21920.1"/>
    <property type="gene ID" value="OPUNC04G21920"/>
</dbReference>
<dbReference type="InterPro" id="IPR001757">
    <property type="entry name" value="P_typ_ATPase"/>
</dbReference>
<dbReference type="PRINTS" id="PR00121">
    <property type="entry name" value="NAKATPASE"/>
</dbReference>
<dbReference type="Gene3D" id="3.40.50.1000">
    <property type="entry name" value="HAD superfamily/HAD-like"/>
    <property type="match status" value="1"/>
</dbReference>
<dbReference type="FunFam" id="1.20.1110.10:FF:000039">
    <property type="entry name" value="Calcium-transporting ATPase"/>
    <property type="match status" value="1"/>
</dbReference>
<keyword evidence="6" id="KW-0479">Metal-binding</keyword>
<name>A0A0E0KUU4_ORYPU</name>
<evidence type="ECO:0000256" key="14">
    <source>
        <dbReference type="ARBA" id="ARBA00023065"/>
    </source>
</evidence>
<dbReference type="GO" id="GO:0005524">
    <property type="term" value="F:ATP binding"/>
    <property type="evidence" value="ECO:0007669"/>
    <property type="project" value="UniProtKB-KW"/>
</dbReference>
<keyword evidence="5 17" id="KW-0812">Transmembrane</keyword>
<comment type="function">
    <text evidence="17">Catalyzes the hydrolysis of ATP coupled with the transport of calcium.</text>
</comment>
<evidence type="ECO:0000256" key="6">
    <source>
        <dbReference type="ARBA" id="ARBA00022723"/>
    </source>
</evidence>
<keyword evidence="11" id="KW-0112">Calmodulin-binding</keyword>
<dbReference type="InterPro" id="IPR023214">
    <property type="entry name" value="HAD_sf"/>
</dbReference>
<dbReference type="Gene3D" id="2.70.150.10">
    <property type="entry name" value="Calcium-transporting ATPase, cytoplasmic transduction domain A"/>
    <property type="match status" value="1"/>
</dbReference>
<dbReference type="Gramene" id="OPUNC04G21920.1">
    <property type="protein sequence ID" value="OPUNC04G21920.1"/>
    <property type="gene ID" value="OPUNC04G21920"/>
</dbReference>
<keyword evidence="8 17" id="KW-0106">Calcium</keyword>
<keyword evidence="4 17" id="KW-0109">Calcium transport</keyword>
<evidence type="ECO:0000256" key="12">
    <source>
        <dbReference type="ARBA" id="ARBA00022967"/>
    </source>
</evidence>
<dbReference type="FunFam" id="3.40.50.1000:FF:000011">
    <property type="entry name" value="Calcium-transporting ATPase"/>
    <property type="match status" value="1"/>
</dbReference>
<dbReference type="InterPro" id="IPR044492">
    <property type="entry name" value="P_typ_ATPase_HD_dom"/>
</dbReference>
<dbReference type="SFLD" id="SFLDF00027">
    <property type="entry name" value="p-type_atpase"/>
    <property type="match status" value="1"/>
</dbReference>
<dbReference type="NCBIfam" id="TIGR01494">
    <property type="entry name" value="ATPase_P-type"/>
    <property type="match status" value="2"/>
</dbReference>
<evidence type="ECO:0000256" key="11">
    <source>
        <dbReference type="ARBA" id="ARBA00022860"/>
    </source>
</evidence>
<dbReference type="Gene3D" id="1.20.1110.10">
    <property type="entry name" value="Calcium-transporting ATPase, transmembrane domain"/>
    <property type="match status" value="1"/>
</dbReference>
<dbReference type="FunFam" id="1.20.1110.10:FF:000097">
    <property type="entry name" value="Calcium-transporting ATPase 9 plasma membrane-type"/>
    <property type="match status" value="1"/>
</dbReference>
<dbReference type="STRING" id="4537.A0A0E0KUU4"/>
<evidence type="ECO:0000256" key="2">
    <source>
        <dbReference type="ARBA" id="ARBA00006124"/>
    </source>
</evidence>
<dbReference type="Pfam" id="PF00122">
    <property type="entry name" value="E1-E2_ATPase"/>
    <property type="match status" value="1"/>
</dbReference>
<evidence type="ECO:0000256" key="7">
    <source>
        <dbReference type="ARBA" id="ARBA00022741"/>
    </source>
</evidence>
<evidence type="ECO:0000256" key="1">
    <source>
        <dbReference type="ARBA" id="ARBA00004127"/>
    </source>
</evidence>
<feature type="domain" description="Cation-transporting P-type ATPase N-terminal" evidence="19">
    <location>
        <begin position="138"/>
        <end position="212"/>
    </location>
</feature>
<proteinExistence type="inferred from homology"/>
<evidence type="ECO:0000256" key="5">
    <source>
        <dbReference type="ARBA" id="ARBA00022692"/>
    </source>
</evidence>
<dbReference type="FunFam" id="1.20.5.170:FF:000029">
    <property type="entry name" value="Calcium-transporting ATPase"/>
    <property type="match status" value="1"/>
</dbReference>
<evidence type="ECO:0000256" key="4">
    <source>
        <dbReference type="ARBA" id="ARBA00022568"/>
    </source>
</evidence>
<sequence>MESASSSGATSGRRRSSGGGGSWGSIGSVADPFDIPAKGAPVERLKKWRQAALVLNASRRFRYTLDLKKEEQREEVIRKIRAQTHVVRAAFRFKEAGQVHMQPKEVAAPPIDGALGFGIKEEQLTALTRDHNYSALQQYGGISGVVRMLNTNTEKGISGDDSDLTARRNAFGSNTYPRKKGRSFLAFLWDACKDLTLIILMVAAAVSLALGITTEGIKEGWYDGASIAFAVLLVVVVTATSDYKQSLQFQNLNEEKQNIKLEVVRGGRRITASIYDLVAGDVVPLKIGDQVPADGILISGHSLSIDESSMTGESKIVHKDQKSPFLMSGCKVADGYGTMLVTAVGINTEWGLLMASISEDSGEETPLQVRLNGVATFIGMVGLSVAVAVLVVLLARYFTGHTYNPDGSVQYVKGKMGVGQTIRGIVGIFTVAVTIVVVAVPEGLPLAVTLTLAFSMRKMMRDKALVRRLSACETMGSATTICSDKTGTLTLNQMTVVEAYFGGKKMDPPDNVQVLSSSISSLIIEGIAQNTSGSIFEPENGKDQEVTGSPTEKAILSWGLKLGMGFNDTRGKSSILHVFPFNSEKKRGGVAVHLGGSEVHIHWKGAAEIILDSCKSWLAADGSKHSMTPEKISEFKKFIEDMAASSLRCVAFAYRTYEMGDVPSEDQRSDWILPEDDLVMLGIVGIKDPCRPGVKDSVRLCAAAGIKVRMVTGDNLQTARAIALECGILSDPNVSQPVIIEGKTFRALSDLEREEAAEKISVMGRSSPNDKLLLVKALRKRGHVVAVTGDGTNDAPALHEADIGLSMGIQGTEVAKESSDIIILDDNFASVVRVVRWGRSVYANIQKFIQFQLTVNVAALIINVVAAVSSGNVPLNAVQLLWVNLIMDTLGALALATEPPTDHLMQRPPVGRREPLITNIMWRNLIIMALFQVTVLLTLNFRGTSLLQLKNDNQAHADKVKNTFIFNTFVLCQVFNEFNARKPDELNIFKGITGNHLFMAIVAITVVLQALIVEFLGKFTSTTRLTWQLWLVSIGLAFFSWPLAFVGKLIPVPDKPLGDFFACCCPGSKQAADGKGDDADHSDV</sequence>
<dbReference type="CDD" id="cd02081">
    <property type="entry name" value="P-type_ATPase_Ca_PMCA-like"/>
    <property type="match status" value="1"/>
</dbReference>
<evidence type="ECO:0000256" key="9">
    <source>
        <dbReference type="ARBA" id="ARBA00022840"/>
    </source>
</evidence>
<dbReference type="GO" id="GO:0016887">
    <property type="term" value="F:ATP hydrolysis activity"/>
    <property type="evidence" value="ECO:0007669"/>
    <property type="project" value="InterPro"/>
</dbReference>
<dbReference type="InterPro" id="IPR059000">
    <property type="entry name" value="ATPase_P-type_domA"/>
</dbReference>
<feature type="transmembrane region" description="Helical" evidence="17">
    <location>
        <begin position="220"/>
        <end position="240"/>
    </location>
</feature>
<dbReference type="Gene3D" id="3.40.1110.10">
    <property type="entry name" value="Calcium-transporting ATPase, cytoplasmic domain N"/>
    <property type="match status" value="1"/>
</dbReference>
<dbReference type="InterPro" id="IPR008250">
    <property type="entry name" value="ATPase_P-typ_transduc_dom_A_sf"/>
</dbReference>
<dbReference type="InterPro" id="IPR023298">
    <property type="entry name" value="ATPase_P-typ_TM_dom_sf"/>
</dbReference>
<evidence type="ECO:0000256" key="3">
    <source>
        <dbReference type="ARBA" id="ARBA00022448"/>
    </source>
</evidence>
<dbReference type="GO" id="GO:0005388">
    <property type="term" value="F:P-type calcium transporter activity"/>
    <property type="evidence" value="ECO:0007669"/>
    <property type="project" value="UniProtKB-EC"/>
</dbReference>
<feature type="compositionally biased region" description="Low complexity" evidence="18">
    <location>
        <begin position="1"/>
        <end position="11"/>
    </location>
</feature>
<keyword evidence="12" id="KW-1278">Translocase</keyword>
<dbReference type="SUPFAM" id="SSF81653">
    <property type="entry name" value="Calcium ATPase, transduction domain A"/>
    <property type="match status" value="1"/>
</dbReference>
<dbReference type="FunFam" id="3.40.1110.10:FF:000013">
    <property type="entry name" value="Calcium-transporting ATPase"/>
    <property type="match status" value="1"/>
</dbReference>
<dbReference type="InterPro" id="IPR023299">
    <property type="entry name" value="ATPase_P-typ_cyto_dom_N"/>
</dbReference>
<dbReference type="Pfam" id="PF00689">
    <property type="entry name" value="Cation_ATPase_C"/>
    <property type="match status" value="1"/>
</dbReference>
<dbReference type="InterPro" id="IPR024750">
    <property type="entry name" value="Ca_ATPase_N_dom"/>
</dbReference>
<dbReference type="FunFam" id="1.20.1110.10:FF:000036">
    <property type="entry name" value="Calcium-transporting ATPase"/>
    <property type="match status" value="1"/>
</dbReference>
<feature type="transmembrane region" description="Helical" evidence="17">
    <location>
        <begin position="880"/>
        <end position="899"/>
    </location>
</feature>
<organism evidence="20">
    <name type="scientific">Oryza punctata</name>
    <name type="common">Red rice</name>
    <dbReference type="NCBI Taxonomy" id="4537"/>
    <lineage>
        <taxon>Eukaryota</taxon>
        <taxon>Viridiplantae</taxon>
        <taxon>Streptophyta</taxon>
        <taxon>Embryophyta</taxon>
        <taxon>Tracheophyta</taxon>
        <taxon>Spermatophyta</taxon>
        <taxon>Magnoliopsida</taxon>
        <taxon>Liliopsida</taxon>
        <taxon>Poales</taxon>
        <taxon>Poaceae</taxon>
        <taxon>BOP clade</taxon>
        <taxon>Oryzoideae</taxon>
        <taxon>Oryzeae</taxon>
        <taxon>Oryzinae</taxon>
        <taxon>Oryza</taxon>
    </lineage>
</organism>
<dbReference type="GO" id="GO:0046872">
    <property type="term" value="F:metal ion binding"/>
    <property type="evidence" value="ECO:0007669"/>
    <property type="project" value="UniProtKB-KW"/>
</dbReference>
<dbReference type="Pfam" id="PF00690">
    <property type="entry name" value="Cation_ATPase_N"/>
    <property type="match status" value="1"/>
</dbReference>
<dbReference type="InterPro" id="IPR018303">
    <property type="entry name" value="ATPase_P-typ_P_site"/>
</dbReference>
<dbReference type="GO" id="GO:0009409">
    <property type="term" value="P:response to cold"/>
    <property type="evidence" value="ECO:0007669"/>
    <property type="project" value="EnsemblPlants"/>
</dbReference>
<feature type="transmembrane region" description="Helical" evidence="17">
    <location>
        <begin position="848"/>
        <end position="868"/>
    </location>
</feature>
<evidence type="ECO:0000313" key="21">
    <source>
        <dbReference type="Proteomes" id="UP000026962"/>
    </source>
</evidence>
<keyword evidence="9 17" id="KW-0067">ATP-binding</keyword>
<dbReference type="OMA" id="QLAVTFM"/>
<evidence type="ECO:0000259" key="19">
    <source>
        <dbReference type="SMART" id="SM00831"/>
    </source>
</evidence>
<keyword evidence="10" id="KW-0460">Magnesium</keyword>
<dbReference type="PANTHER" id="PTHR24093:SF369">
    <property type="entry name" value="CALCIUM-TRANSPORTING ATPASE"/>
    <property type="match status" value="1"/>
</dbReference>
<dbReference type="eggNOG" id="KOG0204">
    <property type="taxonomic scope" value="Eukaryota"/>
</dbReference>
<comment type="caution">
    <text evidence="17">Lacks conserved residue(s) required for the propagation of feature annotation.</text>
</comment>
<dbReference type="SFLD" id="SFLDG00002">
    <property type="entry name" value="C1.7:_P-type_atpase_like"/>
    <property type="match status" value="1"/>
</dbReference>
<keyword evidence="13 17" id="KW-1133">Transmembrane helix</keyword>
<evidence type="ECO:0000256" key="10">
    <source>
        <dbReference type="ARBA" id="ARBA00022842"/>
    </source>
</evidence>
<feature type="transmembrane region" description="Helical" evidence="17">
    <location>
        <begin position="425"/>
        <end position="454"/>
    </location>
</feature>
<dbReference type="InterPro" id="IPR006408">
    <property type="entry name" value="P-type_ATPase_IIB"/>
</dbReference>
<comment type="subcellular location">
    <subcellularLocation>
        <location evidence="1">Endomembrane system</location>
        <topology evidence="1">Multi-pass membrane protein</topology>
    </subcellularLocation>
    <subcellularLocation>
        <location evidence="17">Membrane</location>
        <topology evidence="17">Multi-pass membrane protein</topology>
    </subcellularLocation>
</comment>
<dbReference type="SUPFAM" id="SSF81660">
    <property type="entry name" value="Metal cation-transporting ATPase, ATP-binding domain N"/>
    <property type="match status" value="1"/>
</dbReference>
<keyword evidence="15 17" id="KW-0472">Membrane</keyword>
<dbReference type="SUPFAM" id="SSF81665">
    <property type="entry name" value="Calcium ATPase, transmembrane domain M"/>
    <property type="match status" value="1"/>
</dbReference>
<comment type="catalytic activity">
    <reaction evidence="16 17">
        <text>Ca(2+)(in) + ATP + H2O = Ca(2+)(out) + ADP + phosphate + H(+)</text>
        <dbReference type="Rhea" id="RHEA:18105"/>
        <dbReference type="ChEBI" id="CHEBI:15377"/>
        <dbReference type="ChEBI" id="CHEBI:15378"/>
        <dbReference type="ChEBI" id="CHEBI:29108"/>
        <dbReference type="ChEBI" id="CHEBI:30616"/>
        <dbReference type="ChEBI" id="CHEBI:43474"/>
        <dbReference type="ChEBI" id="CHEBI:456216"/>
        <dbReference type="EC" id="7.2.2.10"/>
    </reaction>
</comment>
<dbReference type="EC" id="7.2.2.10" evidence="17"/>
<dbReference type="InterPro" id="IPR036412">
    <property type="entry name" value="HAD-like_sf"/>
</dbReference>
<dbReference type="SMART" id="SM00831">
    <property type="entry name" value="Cation_ATPase_N"/>
    <property type="match status" value="1"/>
</dbReference>
<evidence type="ECO:0000256" key="15">
    <source>
        <dbReference type="ARBA" id="ARBA00023136"/>
    </source>
</evidence>
<feature type="transmembrane region" description="Helical" evidence="17">
    <location>
        <begin position="195"/>
        <end position="214"/>
    </location>
</feature>
<dbReference type="AlphaFoldDB" id="A0A0E0KUU4"/>
<dbReference type="PROSITE" id="PS00154">
    <property type="entry name" value="ATPASE_E1_E2"/>
    <property type="match status" value="1"/>
</dbReference>
<dbReference type="GO" id="GO:0005516">
    <property type="term" value="F:calmodulin binding"/>
    <property type="evidence" value="ECO:0007669"/>
    <property type="project" value="UniProtKB-KW"/>
</dbReference>
<dbReference type="NCBIfam" id="TIGR01517">
    <property type="entry name" value="ATPase-IIB_Ca"/>
    <property type="match status" value="1"/>
</dbReference>
<protein>
    <recommendedName>
        <fullName evidence="17">Calcium-transporting ATPase</fullName>
        <ecNumber evidence="17">7.2.2.10</ecNumber>
    </recommendedName>
</protein>
<evidence type="ECO:0000313" key="20">
    <source>
        <dbReference type="EnsemblPlants" id="OPUNC04G21920.1"/>
    </source>
</evidence>
<feature type="region of interest" description="Disordered" evidence="18">
    <location>
        <begin position="1"/>
        <end position="28"/>
    </location>
</feature>
<reference evidence="20" key="1">
    <citation type="submission" date="2015-04" db="UniProtKB">
        <authorList>
            <consortium name="EnsemblPlants"/>
        </authorList>
    </citation>
    <scope>IDENTIFICATION</scope>
</reference>
<evidence type="ECO:0000256" key="13">
    <source>
        <dbReference type="ARBA" id="ARBA00022989"/>
    </source>
</evidence>
<feature type="transmembrane region" description="Helical" evidence="17">
    <location>
        <begin position="1029"/>
        <end position="1050"/>
    </location>
</feature>
<dbReference type="GO" id="GO:0005886">
    <property type="term" value="C:plasma membrane"/>
    <property type="evidence" value="ECO:0007669"/>
    <property type="project" value="EnsemblPlants"/>
</dbReference>
<dbReference type="Gene3D" id="1.20.5.170">
    <property type="match status" value="1"/>
</dbReference>
<feature type="transmembrane region" description="Helical" evidence="17">
    <location>
        <begin position="920"/>
        <end position="941"/>
    </location>
</feature>
<dbReference type="FunFam" id="2.70.150.10:FF:000006">
    <property type="entry name" value="Calcium-transporting ATPase"/>
    <property type="match status" value="1"/>
</dbReference>
<dbReference type="Proteomes" id="UP000026962">
    <property type="component" value="Chromosome 4"/>
</dbReference>
<dbReference type="Pfam" id="PF12515">
    <property type="entry name" value="CaATP_NAI"/>
    <property type="match status" value="1"/>
</dbReference>
<comment type="similarity">
    <text evidence="2 17">Belongs to the cation transport ATPase (P-type) (TC 3.A.3) family. Type IIB subfamily.</text>
</comment>
<dbReference type="HOGENOM" id="CLU_002360_3_1_1"/>
<evidence type="ECO:0000256" key="18">
    <source>
        <dbReference type="SAM" id="MobiDB-lite"/>
    </source>
</evidence>
<dbReference type="GO" id="GO:0012505">
    <property type="term" value="C:endomembrane system"/>
    <property type="evidence" value="ECO:0007669"/>
    <property type="project" value="UniProtKB-SubCell"/>
</dbReference>
<dbReference type="PANTHER" id="PTHR24093">
    <property type="entry name" value="CATION TRANSPORTING ATPASE"/>
    <property type="match status" value="1"/>
</dbReference>
<dbReference type="InterPro" id="IPR004014">
    <property type="entry name" value="ATPase_P-typ_cation-transptr_N"/>
</dbReference>
<evidence type="ECO:0000256" key="8">
    <source>
        <dbReference type="ARBA" id="ARBA00022837"/>
    </source>
</evidence>